<evidence type="ECO:0000259" key="2">
    <source>
        <dbReference type="PROSITE" id="PS50206"/>
    </source>
</evidence>
<feature type="domain" description="Rhodanese" evidence="2">
    <location>
        <begin position="59"/>
        <end position="106"/>
    </location>
</feature>
<evidence type="ECO:0000313" key="4">
    <source>
        <dbReference type="Proteomes" id="UP000019141"/>
    </source>
</evidence>
<organism evidence="3 4">
    <name type="scientific">Entotheonella factor</name>
    <dbReference type="NCBI Taxonomy" id="1429438"/>
    <lineage>
        <taxon>Bacteria</taxon>
        <taxon>Pseudomonadati</taxon>
        <taxon>Nitrospinota/Tectimicrobiota group</taxon>
        <taxon>Candidatus Tectimicrobiota</taxon>
        <taxon>Candidatus Entotheonellia</taxon>
        <taxon>Candidatus Entotheonellales</taxon>
        <taxon>Candidatus Entotheonellaceae</taxon>
        <taxon>Candidatus Entotheonella</taxon>
    </lineage>
</organism>
<feature type="chain" id="PRO_5004844677" description="Rhodanese domain-containing protein" evidence="1">
    <location>
        <begin position="27"/>
        <end position="106"/>
    </location>
</feature>
<protein>
    <recommendedName>
        <fullName evidence="2">Rhodanese domain-containing protein</fullName>
    </recommendedName>
</protein>
<evidence type="ECO:0000313" key="3">
    <source>
        <dbReference type="EMBL" id="ETW95236.1"/>
    </source>
</evidence>
<feature type="signal peptide" evidence="1">
    <location>
        <begin position="1"/>
        <end position="26"/>
    </location>
</feature>
<dbReference type="InterPro" id="IPR036873">
    <property type="entry name" value="Rhodanese-like_dom_sf"/>
</dbReference>
<reference evidence="3 4" key="1">
    <citation type="journal article" date="2014" name="Nature">
        <title>An environmental bacterial taxon with a large and distinct metabolic repertoire.</title>
        <authorList>
            <person name="Wilson M.C."/>
            <person name="Mori T."/>
            <person name="Ruckert C."/>
            <person name="Uria A.R."/>
            <person name="Helf M.J."/>
            <person name="Takada K."/>
            <person name="Gernert C."/>
            <person name="Steffens U.A."/>
            <person name="Heycke N."/>
            <person name="Schmitt S."/>
            <person name="Rinke C."/>
            <person name="Helfrich E.J."/>
            <person name="Brachmann A.O."/>
            <person name="Gurgui C."/>
            <person name="Wakimoto T."/>
            <person name="Kracht M."/>
            <person name="Crusemann M."/>
            <person name="Hentschel U."/>
            <person name="Abe I."/>
            <person name="Matsunaga S."/>
            <person name="Kalinowski J."/>
            <person name="Takeyama H."/>
            <person name="Piel J."/>
        </authorList>
    </citation>
    <scope>NUCLEOTIDE SEQUENCE [LARGE SCALE GENOMIC DNA]</scope>
    <source>
        <strain evidence="4">TSY1</strain>
    </source>
</reference>
<dbReference type="InterPro" id="IPR001763">
    <property type="entry name" value="Rhodanese-like_dom"/>
</dbReference>
<dbReference type="HOGENOM" id="CLU_2218243_0_0_7"/>
<evidence type="ECO:0000256" key="1">
    <source>
        <dbReference type="SAM" id="SignalP"/>
    </source>
</evidence>
<dbReference type="EMBL" id="AZHW01000940">
    <property type="protein sequence ID" value="ETW95236.1"/>
    <property type="molecule type" value="Genomic_DNA"/>
</dbReference>
<dbReference type="SUPFAM" id="SSF52821">
    <property type="entry name" value="Rhodanese/Cell cycle control phosphatase"/>
    <property type="match status" value="1"/>
</dbReference>
<dbReference type="Pfam" id="PF00581">
    <property type="entry name" value="Rhodanese"/>
    <property type="match status" value="1"/>
</dbReference>
<dbReference type="Gene3D" id="3.40.250.10">
    <property type="entry name" value="Rhodanese-like domain"/>
    <property type="match status" value="1"/>
</dbReference>
<comment type="caution">
    <text evidence="3">The sequence shown here is derived from an EMBL/GenBank/DDBJ whole genome shotgun (WGS) entry which is preliminary data.</text>
</comment>
<keyword evidence="1" id="KW-0732">Signal</keyword>
<dbReference type="AlphaFoldDB" id="W4LD48"/>
<accession>W4LD48</accession>
<dbReference type="PROSITE" id="PS50206">
    <property type="entry name" value="RHODANESE_3"/>
    <property type="match status" value="1"/>
</dbReference>
<sequence length="106" mass="12122">MSYAVRQLMRFSVLWLTVGVALTAHANPKDYSEYANIKLAQNIQIEFITPEDVKHRLDAGAPQVLVDVRSRANFEKMHLPGAISIPLRTLEERVKDIPRETLVVFY</sequence>
<name>W4LD48_ENTF1</name>
<dbReference type="Proteomes" id="UP000019141">
    <property type="component" value="Unassembled WGS sequence"/>
</dbReference>
<keyword evidence="4" id="KW-1185">Reference proteome</keyword>
<dbReference type="GO" id="GO:0004792">
    <property type="term" value="F:thiosulfate-cyanide sulfurtransferase activity"/>
    <property type="evidence" value="ECO:0007669"/>
    <property type="project" value="InterPro"/>
</dbReference>
<gene>
    <name evidence="3" type="ORF">ETSY1_31420</name>
</gene>
<dbReference type="PROSITE" id="PS00380">
    <property type="entry name" value="RHODANESE_1"/>
    <property type="match status" value="1"/>
</dbReference>
<proteinExistence type="predicted"/>
<dbReference type="InterPro" id="IPR001307">
    <property type="entry name" value="Thiosulphate_STrfase_CS"/>
</dbReference>